<accession>A0A7K6XZB5</accession>
<proteinExistence type="predicted"/>
<keyword evidence="16" id="KW-1185">Reference proteome</keyword>
<dbReference type="PROSITE" id="PS50923">
    <property type="entry name" value="SUSHI"/>
    <property type="match status" value="2"/>
</dbReference>
<evidence type="ECO:0000256" key="10">
    <source>
        <dbReference type="PROSITE-ProRule" id="PRU00076"/>
    </source>
</evidence>
<dbReference type="InterPro" id="IPR000152">
    <property type="entry name" value="EGF-type_Asp/Asn_hydroxyl_site"/>
</dbReference>
<keyword evidence="11" id="KW-0768">Sushi</keyword>
<keyword evidence="8 11" id="KW-1015">Disulfide bond</keyword>
<evidence type="ECO:0000256" key="8">
    <source>
        <dbReference type="ARBA" id="ARBA00023157"/>
    </source>
</evidence>
<dbReference type="InterPro" id="IPR000742">
    <property type="entry name" value="EGF"/>
</dbReference>
<keyword evidence="7 12" id="KW-0472">Membrane</keyword>
<evidence type="ECO:0000313" key="15">
    <source>
        <dbReference type="EMBL" id="NWX64684.1"/>
    </source>
</evidence>
<dbReference type="PROSITE" id="PS01187">
    <property type="entry name" value="EGF_CA"/>
    <property type="match status" value="1"/>
</dbReference>
<keyword evidence="4" id="KW-0732">Signal</keyword>
<dbReference type="InterPro" id="IPR001881">
    <property type="entry name" value="EGF-like_Ca-bd_dom"/>
</dbReference>
<feature type="non-terminal residue" evidence="15">
    <location>
        <position position="697"/>
    </location>
</feature>
<evidence type="ECO:0000256" key="7">
    <source>
        <dbReference type="ARBA" id="ARBA00023136"/>
    </source>
</evidence>
<dbReference type="PROSITE" id="PS00010">
    <property type="entry name" value="ASX_HYDROXYL"/>
    <property type="match status" value="2"/>
</dbReference>
<dbReference type="PANTHER" id="PTHR24051:SF5">
    <property type="entry name" value="SUSHI DOMAIN-CONTAINING PROTEIN 1"/>
    <property type="match status" value="1"/>
</dbReference>
<organism evidence="15 16">
    <name type="scientific">Promerops cafer</name>
    <name type="common">Cape sugarbird</name>
    <dbReference type="NCBI Taxonomy" id="254652"/>
    <lineage>
        <taxon>Eukaryota</taxon>
        <taxon>Metazoa</taxon>
        <taxon>Chordata</taxon>
        <taxon>Craniata</taxon>
        <taxon>Vertebrata</taxon>
        <taxon>Euteleostomi</taxon>
        <taxon>Archelosauria</taxon>
        <taxon>Archosauria</taxon>
        <taxon>Dinosauria</taxon>
        <taxon>Saurischia</taxon>
        <taxon>Theropoda</taxon>
        <taxon>Coelurosauria</taxon>
        <taxon>Aves</taxon>
        <taxon>Neognathae</taxon>
        <taxon>Neoaves</taxon>
        <taxon>Telluraves</taxon>
        <taxon>Australaves</taxon>
        <taxon>Passeriformes</taxon>
        <taxon>Passeroidea</taxon>
        <taxon>Nectariniidae</taxon>
        <taxon>Promerops</taxon>
    </lineage>
</organism>
<evidence type="ECO:0000256" key="2">
    <source>
        <dbReference type="ARBA" id="ARBA00022536"/>
    </source>
</evidence>
<dbReference type="GO" id="GO:0016020">
    <property type="term" value="C:membrane"/>
    <property type="evidence" value="ECO:0007669"/>
    <property type="project" value="UniProtKB-SubCell"/>
</dbReference>
<comment type="caution">
    <text evidence="15">The sequence shown here is derived from an EMBL/GenBank/DDBJ whole genome shotgun (WGS) entry which is preliminary data.</text>
</comment>
<feature type="disulfide bond" evidence="11">
    <location>
        <begin position="170"/>
        <end position="197"/>
    </location>
</feature>
<dbReference type="CDD" id="cd00033">
    <property type="entry name" value="CCP"/>
    <property type="match status" value="2"/>
</dbReference>
<evidence type="ECO:0000256" key="11">
    <source>
        <dbReference type="PROSITE-ProRule" id="PRU00302"/>
    </source>
</evidence>
<dbReference type="FunFam" id="2.10.25.10:FF:000038">
    <property type="entry name" value="Fibrillin 2"/>
    <property type="match status" value="2"/>
</dbReference>
<dbReference type="InterPro" id="IPR049883">
    <property type="entry name" value="NOTCH1_EGF-like"/>
</dbReference>
<evidence type="ECO:0000256" key="12">
    <source>
        <dbReference type="SAM" id="Phobius"/>
    </source>
</evidence>
<protein>
    <submittedName>
        <fullName evidence="15">SUSD1 protein</fullName>
    </submittedName>
</protein>
<gene>
    <name evidence="15" type="primary">Susd1</name>
    <name evidence="15" type="ORF">PROCAF_R12843</name>
</gene>
<dbReference type="Pfam" id="PF00084">
    <property type="entry name" value="Sushi"/>
    <property type="match status" value="2"/>
</dbReference>
<dbReference type="PROSITE" id="PS01186">
    <property type="entry name" value="EGF_2"/>
    <property type="match status" value="1"/>
</dbReference>
<dbReference type="GO" id="GO:0005509">
    <property type="term" value="F:calcium ion binding"/>
    <property type="evidence" value="ECO:0007669"/>
    <property type="project" value="InterPro"/>
</dbReference>
<dbReference type="SUPFAM" id="SSF57196">
    <property type="entry name" value="EGF/Laminin"/>
    <property type="match status" value="2"/>
</dbReference>
<feature type="domain" description="Sushi" evidence="14">
    <location>
        <begin position="141"/>
        <end position="199"/>
    </location>
</feature>
<dbReference type="Pfam" id="PF23144">
    <property type="entry name" value="Fn3_PTPRU"/>
    <property type="match status" value="1"/>
</dbReference>
<evidence type="ECO:0000256" key="3">
    <source>
        <dbReference type="ARBA" id="ARBA00022692"/>
    </source>
</evidence>
<keyword evidence="3 12" id="KW-0812">Transmembrane</keyword>
<dbReference type="PANTHER" id="PTHR24051">
    <property type="entry name" value="SUSHI DOMAIN-CONTAINING PROTEIN 1"/>
    <property type="match status" value="1"/>
</dbReference>
<dbReference type="Gene3D" id="2.10.25.10">
    <property type="entry name" value="Laminin"/>
    <property type="match status" value="2"/>
</dbReference>
<dbReference type="AlphaFoldDB" id="A0A7K6XZB5"/>
<feature type="domain" description="EGF-like" evidence="13">
    <location>
        <begin position="37"/>
        <end position="76"/>
    </location>
</feature>
<dbReference type="InterPro" id="IPR057598">
    <property type="entry name" value="Fn3_PTPRU"/>
</dbReference>
<comment type="subcellular location">
    <subcellularLocation>
        <location evidence="1">Membrane</location>
        <topology evidence="1">Single-pass type I membrane protein</topology>
    </subcellularLocation>
</comment>
<sequence>DVCATCHIHATCQESGGKSVCICNYGFVGNGRTHCQDKDECQIGASKICGNHTLCHNTHGSFYCVCLDGYRASNNNKTFIPNDGTNCTDIDECEESGLCGHNARCVNTEGSYMCYCNDGYKLETGEDSFHQDGNIVSCKEIGCGSPPEMKHGYIVGNYSLLPGSAVHYECQEGFYSNEGKFSYCTANKTWEPATLSCKEIDCGKPLPIPHTTMTWDNSTTLWSRVYYHCKEGYYFNGDRNFSECTKDQSWENITYVCEEEELISNLSIFNETCVRWQRKTGRLGVQETYTFHILGQRLDEKIFSEYVVFNISTSDDNPKVCLDLNSGSNYVVNITTISSTNITVSVTVAIQTKGRLCFPLSASSFSARFFLFAHLAIDSMSKESSGSKGPSERFGKFAFSGLAFWLRQNVQNFGPWCSAYWFPFFALKYDSLPLIFFLIVSTVKEAFNNVLIFNDTCLKWRRNVRGTDVEDRYSFHVQGQRWYQKTFFHEMTFELSTHKQAPEVCLDLQPGTNYSINISMVALNFSLLVSMTTQITDPPFPEVEFVAVKGSAPLLRLRKAEDQNGPISLYQVIVLPLDLQSTFICDSFAATTFFGNTTDIKGYVAAEFRAKDVADNMSIVLGDRHYYGKFYNAPLKLGEEYCVFLKIISEWNKVRTQSCAVWAQIKNLSPTLKYMTAVGLGSVAAVCLILFLSFSVA</sequence>
<name>A0A7K6XZB5_9PASE</name>
<dbReference type="Gene3D" id="2.40.155.10">
    <property type="entry name" value="Green fluorescent protein"/>
    <property type="match status" value="1"/>
</dbReference>
<dbReference type="SUPFAM" id="SSF49265">
    <property type="entry name" value="Fibronectin type III"/>
    <property type="match status" value="1"/>
</dbReference>
<evidence type="ECO:0000313" key="16">
    <source>
        <dbReference type="Proteomes" id="UP000587587"/>
    </source>
</evidence>
<dbReference type="InterPro" id="IPR051622">
    <property type="entry name" value="R-tyr_protein_phosphatases"/>
</dbReference>
<keyword evidence="5" id="KW-0677">Repeat</keyword>
<dbReference type="Gene3D" id="2.10.70.10">
    <property type="entry name" value="Complement Module, domain 1"/>
    <property type="match status" value="2"/>
</dbReference>
<comment type="caution">
    <text evidence="10">Lacks conserved residue(s) required for the propagation of feature annotation.</text>
</comment>
<keyword evidence="2 10" id="KW-0245">EGF-like domain</keyword>
<dbReference type="Proteomes" id="UP000587587">
    <property type="component" value="Unassembled WGS sequence"/>
</dbReference>
<dbReference type="InterPro" id="IPR018097">
    <property type="entry name" value="EGF_Ca-bd_CS"/>
</dbReference>
<feature type="domain" description="Sushi" evidence="14">
    <location>
        <begin position="200"/>
        <end position="259"/>
    </location>
</feature>
<dbReference type="PROSITE" id="PS50026">
    <property type="entry name" value="EGF_3"/>
    <property type="match status" value="2"/>
</dbReference>
<dbReference type="Pfam" id="PF07645">
    <property type="entry name" value="EGF_CA"/>
    <property type="match status" value="2"/>
</dbReference>
<keyword evidence="9" id="KW-0325">Glycoprotein</keyword>
<evidence type="ECO:0000259" key="14">
    <source>
        <dbReference type="PROSITE" id="PS50923"/>
    </source>
</evidence>
<dbReference type="InterPro" id="IPR035976">
    <property type="entry name" value="Sushi/SCR/CCP_sf"/>
</dbReference>
<evidence type="ECO:0000256" key="6">
    <source>
        <dbReference type="ARBA" id="ARBA00022989"/>
    </source>
</evidence>
<dbReference type="SMART" id="SM00032">
    <property type="entry name" value="CCP"/>
    <property type="match status" value="2"/>
</dbReference>
<feature type="transmembrane region" description="Helical" evidence="12">
    <location>
        <begin position="674"/>
        <end position="694"/>
    </location>
</feature>
<dbReference type="SMART" id="SM00179">
    <property type="entry name" value="EGF_CA"/>
    <property type="match status" value="2"/>
</dbReference>
<dbReference type="SMART" id="SM00181">
    <property type="entry name" value="EGF"/>
    <property type="match status" value="3"/>
</dbReference>
<evidence type="ECO:0000256" key="4">
    <source>
        <dbReference type="ARBA" id="ARBA00022729"/>
    </source>
</evidence>
<feature type="domain" description="EGF-like" evidence="13">
    <location>
        <begin position="89"/>
        <end position="126"/>
    </location>
</feature>
<dbReference type="SUPFAM" id="SSF57535">
    <property type="entry name" value="Complement control module/SCR domain"/>
    <property type="match status" value="2"/>
</dbReference>
<evidence type="ECO:0000256" key="9">
    <source>
        <dbReference type="ARBA" id="ARBA00023180"/>
    </source>
</evidence>
<evidence type="ECO:0000256" key="1">
    <source>
        <dbReference type="ARBA" id="ARBA00004479"/>
    </source>
</evidence>
<dbReference type="InterPro" id="IPR009017">
    <property type="entry name" value="GFP"/>
</dbReference>
<evidence type="ECO:0000256" key="5">
    <source>
        <dbReference type="ARBA" id="ARBA00022737"/>
    </source>
</evidence>
<dbReference type="InterPro" id="IPR000436">
    <property type="entry name" value="Sushi_SCR_CCP_dom"/>
</dbReference>
<keyword evidence="6 12" id="KW-1133">Transmembrane helix</keyword>
<evidence type="ECO:0000259" key="13">
    <source>
        <dbReference type="PROSITE" id="PS50026"/>
    </source>
</evidence>
<reference evidence="15 16" key="1">
    <citation type="submission" date="2019-09" db="EMBL/GenBank/DDBJ databases">
        <title>Bird 10,000 Genomes (B10K) Project - Family phase.</title>
        <authorList>
            <person name="Zhang G."/>
        </authorList>
    </citation>
    <scope>NUCLEOTIDE SEQUENCE [LARGE SCALE GENOMIC DNA]</scope>
    <source>
        <strain evidence="15">B10K-UC-030-53</strain>
    </source>
</reference>
<dbReference type="InterPro" id="IPR036116">
    <property type="entry name" value="FN3_sf"/>
</dbReference>
<feature type="non-terminal residue" evidence="15">
    <location>
        <position position="1"/>
    </location>
</feature>
<dbReference type="EMBL" id="VZSE01012634">
    <property type="protein sequence ID" value="NWX64684.1"/>
    <property type="molecule type" value="Genomic_DNA"/>
</dbReference>
<dbReference type="CDD" id="cd00054">
    <property type="entry name" value="EGF_CA"/>
    <property type="match status" value="2"/>
</dbReference>